<dbReference type="InterPro" id="IPR009060">
    <property type="entry name" value="UBA-like_sf"/>
</dbReference>
<dbReference type="InterPro" id="IPR015940">
    <property type="entry name" value="UBA"/>
</dbReference>
<evidence type="ECO:0000256" key="1">
    <source>
        <dbReference type="SAM" id="MobiDB-lite"/>
    </source>
</evidence>
<reference evidence="3 4" key="1">
    <citation type="journal article" date="2013" name="PLoS Genet.">
        <title>Genomic mechanisms accounting for the adaptation to parasitism in nematode-trapping fungi.</title>
        <authorList>
            <person name="Meerupati T."/>
            <person name="Andersson K.M."/>
            <person name="Friman E."/>
            <person name="Kumar D."/>
            <person name="Tunlid A."/>
            <person name="Ahren D."/>
        </authorList>
    </citation>
    <scope>NUCLEOTIDE SEQUENCE [LARGE SCALE GENOMIC DNA]</scope>
    <source>
        <strain evidence="3 4">CBS 200.50</strain>
    </source>
</reference>
<dbReference type="PROSITE" id="PS50030">
    <property type="entry name" value="UBA"/>
    <property type="match status" value="1"/>
</dbReference>
<dbReference type="eggNOG" id="KOG0703">
    <property type="taxonomic scope" value="Eukaryota"/>
</dbReference>
<reference evidence="4" key="2">
    <citation type="submission" date="2013-04" db="EMBL/GenBank/DDBJ databases">
        <title>Genomic mechanisms accounting for the adaptation to parasitism in nematode-trapping fungi.</title>
        <authorList>
            <person name="Ahren D.G."/>
        </authorList>
    </citation>
    <scope>NUCLEOTIDE SEQUENCE [LARGE SCALE GENOMIC DNA]</scope>
    <source>
        <strain evidence="4">CBS 200.50</strain>
    </source>
</reference>
<feature type="compositionally biased region" description="Polar residues" evidence="1">
    <location>
        <begin position="521"/>
        <end position="554"/>
    </location>
</feature>
<gene>
    <name evidence="3" type="ORF">H072_2954</name>
</gene>
<dbReference type="AlphaFoldDB" id="S8C5Y6"/>
<dbReference type="PANTHER" id="PTHR45705:SF1">
    <property type="entry name" value="FI20236P1"/>
    <property type="match status" value="1"/>
</dbReference>
<feature type="compositionally biased region" description="Low complexity" evidence="1">
    <location>
        <begin position="232"/>
        <end position="244"/>
    </location>
</feature>
<dbReference type="InterPro" id="IPR001164">
    <property type="entry name" value="ArfGAP_dom"/>
</dbReference>
<dbReference type="Gene3D" id="1.10.8.10">
    <property type="entry name" value="DNA helicase RuvA subunit, C-terminal domain"/>
    <property type="match status" value="1"/>
</dbReference>
<dbReference type="STRING" id="1284197.S8C5Y6"/>
<organism evidence="3 4">
    <name type="scientific">Dactylellina haptotyla (strain CBS 200.50)</name>
    <name type="common">Nematode-trapping fungus</name>
    <name type="synonym">Monacrosporium haptotylum</name>
    <dbReference type="NCBI Taxonomy" id="1284197"/>
    <lineage>
        <taxon>Eukaryota</taxon>
        <taxon>Fungi</taxon>
        <taxon>Dikarya</taxon>
        <taxon>Ascomycota</taxon>
        <taxon>Pezizomycotina</taxon>
        <taxon>Orbiliomycetes</taxon>
        <taxon>Orbiliales</taxon>
        <taxon>Orbiliaceae</taxon>
        <taxon>Dactylellina</taxon>
    </lineage>
</organism>
<feature type="region of interest" description="Disordered" evidence="1">
    <location>
        <begin position="279"/>
        <end position="305"/>
    </location>
</feature>
<proteinExistence type="predicted"/>
<protein>
    <recommendedName>
        <fullName evidence="2">UBA domain-containing protein</fullName>
    </recommendedName>
</protein>
<dbReference type="Pfam" id="PF00627">
    <property type="entry name" value="UBA"/>
    <property type="match status" value="1"/>
</dbReference>
<feature type="region of interest" description="Disordered" evidence="1">
    <location>
        <begin position="190"/>
        <end position="244"/>
    </location>
</feature>
<dbReference type="Gene3D" id="1.10.220.150">
    <property type="entry name" value="Arf GTPase activating protein"/>
    <property type="match status" value="2"/>
</dbReference>
<feature type="region of interest" description="Disordered" evidence="1">
    <location>
        <begin position="356"/>
        <end position="399"/>
    </location>
</feature>
<comment type="caution">
    <text evidence="3">The sequence shown here is derived from an EMBL/GenBank/DDBJ whole genome shotgun (WGS) entry which is preliminary data.</text>
</comment>
<dbReference type="SMART" id="SM00105">
    <property type="entry name" value="ArfGap"/>
    <property type="match status" value="1"/>
</dbReference>
<dbReference type="SUPFAM" id="SSF46934">
    <property type="entry name" value="UBA-like"/>
    <property type="match status" value="1"/>
</dbReference>
<evidence type="ECO:0000313" key="4">
    <source>
        <dbReference type="Proteomes" id="UP000015100"/>
    </source>
</evidence>
<keyword evidence="4" id="KW-1185">Reference proteome</keyword>
<dbReference type="SUPFAM" id="SSF57863">
    <property type="entry name" value="ArfGap/RecO-like zinc finger"/>
    <property type="match status" value="1"/>
</dbReference>
<dbReference type="PANTHER" id="PTHR45705">
    <property type="entry name" value="FI20236P1"/>
    <property type="match status" value="1"/>
</dbReference>
<sequence>MASLSKRQQQRNEKQLQDLITKVPGNNQCADCQTRNPGWASWSMMKKTGNVASNAIWNPDPHKHPAPVDLEDSDSTMERYIRDKYERGKFRRDAPSSGSRLLSAMAGVSIKRETSPAPKSRDGNLRSSSPFESKGSKILGMNGSVSIPPEYEAKVMKLKDMGFADEKQNAHVLKQTRGNMERAVELLIKMGGGTTSPVPPPKDRPVVKKQKSGLMLGGVKESKSSGGNPFDQLDQQEAAQKQQLQQQQLQQQQAQQQQAQIHAPQPQQAQQLFMNGQNGQLQNGMVQNGGLGPAQYNPFMQPQTTGYQQMSQQQQQQPQVYMNGNGQWVQNVQQNVQNPYQQAMLQQQQQQQAFAQAQAQQSIPTPLASPWGDVAPPQPQHATSHYTGSSASATQSPISATNPFFANQAQQTNPYMAQQQQQQQQQPFQQTYTPPLQQVHTNGALPVLFQPSPISPFQDHSQAFLQQQQPQMTPQFAQQNGGLAPAQPLVQQLTGRADKSTILQLYNYPQLAPPPSSIQQNVPGLPTQTRSVSTPAFPSSGSNNPFASKMNGSALSPLPGPDVFGKAKGGSMRGHMTQESVDFVALQNGRHSPDAFTSLSANFRHR</sequence>
<dbReference type="InterPro" id="IPR051718">
    <property type="entry name" value="ARF_GTPase-activating"/>
</dbReference>
<evidence type="ECO:0000259" key="2">
    <source>
        <dbReference type="PROSITE" id="PS50030"/>
    </source>
</evidence>
<feature type="region of interest" description="Disordered" evidence="1">
    <location>
        <begin position="88"/>
        <end position="141"/>
    </location>
</feature>
<name>S8C5Y6_DACHA</name>
<feature type="region of interest" description="Disordered" evidence="1">
    <location>
        <begin position="521"/>
        <end position="573"/>
    </location>
</feature>
<dbReference type="SMART" id="SM00165">
    <property type="entry name" value="UBA"/>
    <property type="match status" value="1"/>
</dbReference>
<evidence type="ECO:0000313" key="3">
    <source>
        <dbReference type="EMBL" id="EPS43117.1"/>
    </source>
</evidence>
<feature type="compositionally biased region" description="Basic and acidic residues" evidence="1">
    <location>
        <begin position="110"/>
        <end position="124"/>
    </location>
</feature>
<dbReference type="EMBL" id="AQGS01000089">
    <property type="protein sequence ID" value="EPS43117.1"/>
    <property type="molecule type" value="Genomic_DNA"/>
</dbReference>
<feature type="compositionally biased region" description="Polar residues" evidence="1">
    <location>
        <begin position="380"/>
        <end position="399"/>
    </location>
</feature>
<feature type="domain" description="UBA" evidence="2">
    <location>
        <begin position="149"/>
        <end position="190"/>
    </location>
</feature>
<accession>S8C5Y6</accession>
<dbReference type="HOGENOM" id="CLU_017628_0_0_1"/>
<dbReference type="GO" id="GO:0005737">
    <property type="term" value="C:cytoplasm"/>
    <property type="evidence" value="ECO:0007669"/>
    <property type="project" value="TreeGrafter"/>
</dbReference>
<dbReference type="OMA" id="ASWNMGI"/>
<dbReference type="OrthoDB" id="10266696at2759"/>
<dbReference type="InterPro" id="IPR038508">
    <property type="entry name" value="ArfGAP_dom_sf"/>
</dbReference>
<dbReference type="Proteomes" id="UP000015100">
    <property type="component" value="Unassembled WGS sequence"/>
</dbReference>
<dbReference type="GO" id="GO:0005096">
    <property type="term" value="F:GTPase activator activity"/>
    <property type="evidence" value="ECO:0007669"/>
    <property type="project" value="InterPro"/>
</dbReference>
<dbReference type="InterPro" id="IPR037278">
    <property type="entry name" value="ARFGAP/RecO"/>
</dbReference>